<proteinExistence type="predicted"/>
<gene>
    <name evidence="1" type="ORF">dnm_080530</name>
</gene>
<dbReference type="Proteomes" id="UP000663722">
    <property type="component" value="Chromosome"/>
</dbReference>
<evidence type="ECO:0000313" key="1">
    <source>
        <dbReference type="EMBL" id="QTA91980.1"/>
    </source>
</evidence>
<sequence length="52" mass="6091">MTNCHALSESSFRQSLILSNLFFIYIQERFRISSRYGRTGNLMPTRSDRECG</sequence>
<evidence type="ECO:0000313" key="2">
    <source>
        <dbReference type="Proteomes" id="UP000663722"/>
    </source>
</evidence>
<name>A0A975GSE6_9BACT</name>
<dbReference type="EMBL" id="CP061800">
    <property type="protein sequence ID" value="QTA91980.1"/>
    <property type="molecule type" value="Genomic_DNA"/>
</dbReference>
<organism evidence="1 2">
    <name type="scientific">Desulfonema magnum</name>
    <dbReference type="NCBI Taxonomy" id="45655"/>
    <lineage>
        <taxon>Bacteria</taxon>
        <taxon>Pseudomonadati</taxon>
        <taxon>Thermodesulfobacteriota</taxon>
        <taxon>Desulfobacteria</taxon>
        <taxon>Desulfobacterales</taxon>
        <taxon>Desulfococcaceae</taxon>
        <taxon>Desulfonema</taxon>
    </lineage>
</organism>
<dbReference type="KEGG" id="dmm:dnm_080530"/>
<protein>
    <submittedName>
        <fullName evidence="1">Uncharacterized protein</fullName>
    </submittedName>
</protein>
<keyword evidence="2" id="KW-1185">Reference proteome</keyword>
<reference evidence="1" key="1">
    <citation type="journal article" date="2021" name="Microb. Physiol.">
        <title>Proteogenomic Insights into the Physiology of Marine, Sulfate-Reducing, Filamentous Desulfonema limicola and Desulfonema magnum.</title>
        <authorList>
            <person name="Schnaars V."/>
            <person name="Wohlbrand L."/>
            <person name="Scheve S."/>
            <person name="Hinrichs C."/>
            <person name="Reinhardt R."/>
            <person name="Rabus R."/>
        </authorList>
    </citation>
    <scope>NUCLEOTIDE SEQUENCE</scope>
    <source>
        <strain evidence="1">4be13</strain>
    </source>
</reference>
<accession>A0A975GSE6</accession>
<dbReference type="AlphaFoldDB" id="A0A975GSE6"/>